<proteinExistence type="predicted"/>
<accession>A0AC34FBB9</accession>
<name>A0AC34FBB9_9BILA</name>
<reference evidence="2" key="1">
    <citation type="submission" date="2022-11" db="UniProtKB">
        <authorList>
            <consortium name="WormBaseParasite"/>
        </authorList>
    </citation>
    <scope>IDENTIFICATION</scope>
</reference>
<protein>
    <submittedName>
        <fullName evidence="2">Uncharacterized protein</fullName>
    </submittedName>
</protein>
<evidence type="ECO:0000313" key="2">
    <source>
        <dbReference type="WBParaSite" id="ES5_v2.g14374.t1"/>
    </source>
</evidence>
<organism evidence="1 2">
    <name type="scientific">Panagrolaimus sp. ES5</name>
    <dbReference type="NCBI Taxonomy" id="591445"/>
    <lineage>
        <taxon>Eukaryota</taxon>
        <taxon>Metazoa</taxon>
        <taxon>Ecdysozoa</taxon>
        <taxon>Nematoda</taxon>
        <taxon>Chromadorea</taxon>
        <taxon>Rhabditida</taxon>
        <taxon>Tylenchina</taxon>
        <taxon>Panagrolaimomorpha</taxon>
        <taxon>Panagrolaimoidea</taxon>
        <taxon>Panagrolaimidae</taxon>
        <taxon>Panagrolaimus</taxon>
    </lineage>
</organism>
<dbReference type="WBParaSite" id="ES5_v2.g14374.t1">
    <property type="protein sequence ID" value="ES5_v2.g14374.t1"/>
    <property type="gene ID" value="ES5_v2.g14374"/>
</dbReference>
<evidence type="ECO:0000313" key="1">
    <source>
        <dbReference type="Proteomes" id="UP000887579"/>
    </source>
</evidence>
<sequence>MSSTTQLWITPVNAYLDYFGIDDWNPLTKAFTDIDTNTKFETYLTKGLFETMSLFAATNFQGSKWYGFQTVGIAVDSLFGCPFNEMQIILTDSKTIIPIASTYYSLNSNETKHFPKTECAWNLQTTDDFKFKFLYRYSEFSLNETLLAQINDENPIE</sequence>
<dbReference type="Proteomes" id="UP000887579">
    <property type="component" value="Unplaced"/>
</dbReference>